<reference evidence="1 2" key="1">
    <citation type="submission" date="2014-01" db="EMBL/GenBank/DDBJ databases">
        <authorList>
            <person name="Durkin A.S."/>
            <person name="McCorrison J."/>
            <person name="Torralba M."/>
            <person name="Gillis M."/>
            <person name="Haft D.H."/>
            <person name="Methe B."/>
            <person name="Sutton G."/>
            <person name="Nelson K.E."/>
        </authorList>
    </citation>
    <scope>NUCLEOTIDE SEQUENCE [LARGE SCALE GENOMIC DNA]</scope>
    <source>
        <strain evidence="1 2">205/92</strain>
    </source>
</reference>
<dbReference type="EMBL" id="JALD01000043">
    <property type="protein sequence ID" value="EUD11177.1"/>
    <property type="molecule type" value="Genomic_DNA"/>
</dbReference>
<accession>A0AAV3M641</accession>
<dbReference type="AlphaFoldDB" id="A0AAV3M641"/>
<protein>
    <submittedName>
        <fullName evidence="1">Uncharacterized protein</fullName>
    </submittedName>
</protein>
<dbReference type="Proteomes" id="UP000022311">
    <property type="component" value="Unassembled WGS sequence"/>
</dbReference>
<sequence>MLRELVGEITEFIADKAKLITLPAKQYRKTVTFLKLKEIY</sequence>
<comment type="caution">
    <text evidence="1">The sequence shown here is derived from an EMBL/GenBank/DDBJ whole genome shotgun (WGS) entry which is preliminary data.</text>
</comment>
<proteinExistence type="predicted"/>
<evidence type="ECO:0000313" key="2">
    <source>
        <dbReference type="Proteomes" id="UP000022311"/>
    </source>
</evidence>
<organism evidence="1 2">
    <name type="scientific">Providencia alcalifaciens 205/92</name>
    <dbReference type="NCBI Taxonomy" id="1256988"/>
    <lineage>
        <taxon>Bacteria</taxon>
        <taxon>Pseudomonadati</taxon>
        <taxon>Pseudomonadota</taxon>
        <taxon>Gammaproteobacteria</taxon>
        <taxon>Enterobacterales</taxon>
        <taxon>Morganellaceae</taxon>
        <taxon>Providencia</taxon>
    </lineage>
</organism>
<gene>
    <name evidence="1" type="ORF">HMPREF1563_3837</name>
</gene>
<name>A0AAV3M641_9GAMM</name>
<evidence type="ECO:0000313" key="1">
    <source>
        <dbReference type="EMBL" id="EUD11177.1"/>
    </source>
</evidence>